<dbReference type="Proteomes" id="UP001338125">
    <property type="component" value="Unassembled WGS sequence"/>
</dbReference>
<dbReference type="SUPFAM" id="SSF48576">
    <property type="entry name" value="Terpenoid synthases"/>
    <property type="match status" value="1"/>
</dbReference>
<protein>
    <submittedName>
        <fullName evidence="1">Terpene cyclase 6-like protein</fullName>
    </submittedName>
</protein>
<gene>
    <name evidence="1" type="ORF">PT974_03790</name>
</gene>
<keyword evidence="2" id="KW-1185">Reference proteome</keyword>
<comment type="caution">
    <text evidence="1">The sequence shown here is derived from an EMBL/GenBank/DDBJ whole genome shotgun (WGS) entry which is preliminary data.</text>
</comment>
<evidence type="ECO:0000313" key="2">
    <source>
        <dbReference type="Proteomes" id="UP001338125"/>
    </source>
</evidence>
<accession>A0ABR0SUE8</accession>
<name>A0ABR0SUE8_9HYPO</name>
<evidence type="ECO:0000313" key="1">
    <source>
        <dbReference type="EMBL" id="KAK5995386.1"/>
    </source>
</evidence>
<proteinExistence type="predicted"/>
<dbReference type="InterPro" id="IPR008949">
    <property type="entry name" value="Isoprenoid_synthase_dom_sf"/>
</dbReference>
<dbReference type="Gene3D" id="1.10.600.10">
    <property type="entry name" value="Farnesyl Diphosphate Synthase"/>
    <property type="match status" value="1"/>
</dbReference>
<reference evidence="1 2" key="1">
    <citation type="submission" date="2024-01" db="EMBL/GenBank/DDBJ databases">
        <title>Complete genome of Cladobotryum mycophilum ATHUM6906.</title>
        <authorList>
            <person name="Christinaki A.C."/>
            <person name="Myridakis A.I."/>
            <person name="Kouvelis V.N."/>
        </authorList>
    </citation>
    <scope>NUCLEOTIDE SEQUENCE [LARGE SCALE GENOMIC DNA]</scope>
    <source>
        <strain evidence="1 2">ATHUM6906</strain>
    </source>
</reference>
<dbReference type="Pfam" id="PF19086">
    <property type="entry name" value="Terpene_syn_C_2"/>
    <property type="match status" value="1"/>
</dbReference>
<dbReference type="EMBL" id="JAVFKD010000004">
    <property type="protein sequence ID" value="KAK5995386.1"/>
    <property type="molecule type" value="Genomic_DNA"/>
</dbReference>
<sequence length="412" mass="47675">MSGNATRTTRSVNEGLTSVMNRKYQMPINYVYDYLYGRSQYLVRPQLKFNDYLQSKKWLQMGTSLGKEAETTGGDHAIDLDPVSAQIPWATGIVSCRQTKHWQSCIDAAKTLLERFATDETSQLIRKSGMSIAEIARHELDYYAEDGWMRFVIYMFPGGDEQRVKLIAYLMVIIFIFDDFWEMHDINSFNMVHNEFIYRMKSGFTPTEDHRSPLILLIDQIMTEIKQLDHETGNTCGHRLLDTVLAFFLRPPPPKEYKDMDDFFFYRHQDVGSDYILACAAFSSNLSIDYNCPQLARYIRPWRDHLSVANDLGSWDKEKKAYEAGRVLYLINTVDTTKTFLKLRSNDAAVAMAYALQLQFETEMDDEIQRLIAEDCLAAEEWRFIHVSLHALTGNVFGNTVMSRYGGEKTRL</sequence>
<organism evidence="1 2">
    <name type="scientific">Cladobotryum mycophilum</name>
    <dbReference type="NCBI Taxonomy" id="491253"/>
    <lineage>
        <taxon>Eukaryota</taxon>
        <taxon>Fungi</taxon>
        <taxon>Dikarya</taxon>
        <taxon>Ascomycota</taxon>
        <taxon>Pezizomycotina</taxon>
        <taxon>Sordariomycetes</taxon>
        <taxon>Hypocreomycetidae</taxon>
        <taxon>Hypocreales</taxon>
        <taxon>Hypocreaceae</taxon>
        <taxon>Cladobotryum</taxon>
    </lineage>
</organism>